<reference evidence="2" key="3">
    <citation type="journal article" date="2011" name="PLoS ONE">
        <title>Genome sequence of a mesophilic hydrogenotrophic methanogen Methanocella paludicola, the first cultivated representative of the order Methanocellales.</title>
        <authorList>
            <person name="Sakai S."/>
            <person name="Takaki Y."/>
            <person name="Shimamura S."/>
            <person name="Sekine M."/>
            <person name="Tajima T."/>
            <person name="Kosugi H."/>
            <person name="Ichikawa N."/>
            <person name="Tasumi E."/>
            <person name="Hiraki A.T."/>
            <person name="Shimizu A."/>
            <person name="Kato Y."/>
            <person name="Nishiko R."/>
            <person name="Mori K."/>
            <person name="Fujita N."/>
            <person name="Imachi H."/>
            <person name="Takai K."/>
        </authorList>
    </citation>
    <scope>NUCLEOTIDE SEQUENCE [LARGE SCALE GENOMIC DNA]</scope>
    <source>
        <strain evidence="2">DSM 17711 / JCM 13418 / NBRC 101707 / SANAE</strain>
    </source>
</reference>
<dbReference type="Proteomes" id="UP000001882">
    <property type="component" value="Chromosome"/>
</dbReference>
<accession>D1Z014</accession>
<dbReference type="OrthoDB" id="52943at2157"/>
<protein>
    <submittedName>
        <fullName evidence="1">Uncharacterized protein</fullName>
    </submittedName>
</protein>
<name>D1Z014_METPS</name>
<evidence type="ECO:0000313" key="1">
    <source>
        <dbReference type="EMBL" id="BAI62036.1"/>
    </source>
</evidence>
<dbReference type="eggNOG" id="arCOG04973">
    <property type="taxonomic scope" value="Archaea"/>
</dbReference>
<dbReference type="STRING" id="304371.MCP_1964"/>
<keyword evidence="2" id="KW-1185">Reference proteome</keyword>
<reference evidence="1 2" key="1">
    <citation type="journal article" date="2007" name="Appl. Environ. Microbiol.">
        <title>Isolation of key methanogens for global methane emission from rice paddy fields: a novel isolate affiliated with the clone cluster rice cluster I.</title>
        <authorList>
            <person name="Sakai S."/>
            <person name="Imachi H."/>
            <person name="Sekiguchi Y."/>
            <person name="Ohashi A."/>
            <person name="Harada H."/>
            <person name="Kamagata Y."/>
        </authorList>
    </citation>
    <scope>NUCLEOTIDE SEQUENCE [LARGE SCALE GENOMIC DNA]</scope>
    <source>
        <strain evidence="2">DSM 17711 / JCM 13418 / NBRC 101707 / SANAE</strain>
    </source>
</reference>
<dbReference type="Pfam" id="PF24830">
    <property type="entry name" value="DUF7714"/>
    <property type="match status" value="1"/>
</dbReference>
<dbReference type="InParanoid" id="D1Z014"/>
<proteinExistence type="predicted"/>
<dbReference type="EMBL" id="AP011532">
    <property type="protein sequence ID" value="BAI62036.1"/>
    <property type="molecule type" value="Genomic_DNA"/>
</dbReference>
<reference evidence="1 2" key="2">
    <citation type="journal article" date="2008" name="Int. J. Syst. Evol. Microbiol.">
        <title>Methanocella paludicola gen. nov., sp. nov., a methane-producing archaeon, the first isolate of the lineage 'Rice Cluster I', and proposal of the new archaeal order Methanocellales ord. nov.</title>
        <authorList>
            <person name="Sakai S."/>
            <person name="Imachi H."/>
            <person name="Hanada S."/>
            <person name="Ohashi A."/>
            <person name="Harada H."/>
            <person name="Kamagata Y."/>
        </authorList>
    </citation>
    <scope>NUCLEOTIDE SEQUENCE [LARGE SCALE GENOMIC DNA]</scope>
    <source>
        <strain evidence="2">DSM 17711 / JCM 13418 / NBRC 101707 / SANAE</strain>
    </source>
</reference>
<dbReference type="RefSeq" id="WP_012900710.1">
    <property type="nucleotide sequence ID" value="NC_013665.1"/>
</dbReference>
<organism evidence="1 2">
    <name type="scientific">Methanocella paludicola (strain DSM 17711 / JCM 13418 / NBRC 101707 / SANAE)</name>
    <dbReference type="NCBI Taxonomy" id="304371"/>
    <lineage>
        <taxon>Archaea</taxon>
        <taxon>Methanobacteriati</taxon>
        <taxon>Methanobacteriota</taxon>
        <taxon>Stenosarchaea group</taxon>
        <taxon>Methanomicrobia</taxon>
        <taxon>Methanocellales</taxon>
        <taxon>Methanocellaceae</taxon>
        <taxon>Methanocella</taxon>
    </lineage>
</organism>
<dbReference type="InterPro" id="IPR056131">
    <property type="entry name" value="DUF7714"/>
</dbReference>
<evidence type="ECO:0000313" key="2">
    <source>
        <dbReference type="Proteomes" id="UP000001882"/>
    </source>
</evidence>
<dbReference type="GeneID" id="8682709"/>
<dbReference type="AlphaFoldDB" id="D1Z014"/>
<sequence>MIFPSHCRLIGVVDKYAREDYKPDDIVYFSSQYVLVFEAPDKCEVYEVQSCGEGFLREKKSARKISGVDETLVYSPAMDITNRAHMIKKAAELCKNKITTVVFRGVDRHYNFVHRPDTSELTQVDVFDVAPPWPAWLAYNIQRQDDAGMYGELMFDFKYNVTDLKDLEDPKRTTIFPCRASGLDGLFLDSLDREPEGDIKLVGCNTSKLIFETKYPGKPFEHVNVCPLTNVKPVRPFILRCCQSEKLGLKDIGGIKGVVVHWGSNPREIYEAVRLLSSSLVQ</sequence>
<gene>
    <name evidence="1" type="ordered locus">MCP_1964</name>
</gene>
<dbReference type="KEGG" id="mpd:MCP_1964"/>